<organism evidence="1 2">
    <name type="scientific">Dentiscutata heterogama</name>
    <dbReference type="NCBI Taxonomy" id="1316150"/>
    <lineage>
        <taxon>Eukaryota</taxon>
        <taxon>Fungi</taxon>
        <taxon>Fungi incertae sedis</taxon>
        <taxon>Mucoromycota</taxon>
        <taxon>Glomeromycotina</taxon>
        <taxon>Glomeromycetes</taxon>
        <taxon>Diversisporales</taxon>
        <taxon>Gigasporaceae</taxon>
        <taxon>Dentiscutata</taxon>
    </lineage>
</organism>
<gene>
    <name evidence="1" type="ORF">DHETER_LOCUS8793</name>
</gene>
<evidence type="ECO:0000313" key="1">
    <source>
        <dbReference type="EMBL" id="CAG8639817.1"/>
    </source>
</evidence>
<keyword evidence="2" id="KW-1185">Reference proteome</keyword>
<name>A0ACA9NF71_9GLOM</name>
<reference evidence="1" key="1">
    <citation type="submission" date="2021-06" db="EMBL/GenBank/DDBJ databases">
        <authorList>
            <person name="Kallberg Y."/>
            <person name="Tangrot J."/>
            <person name="Rosling A."/>
        </authorList>
    </citation>
    <scope>NUCLEOTIDE SEQUENCE</scope>
    <source>
        <strain evidence="1">IL203A</strain>
    </source>
</reference>
<dbReference type="Proteomes" id="UP000789702">
    <property type="component" value="Unassembled WGS sequence"/>
</dbReference>
<feature type="non-terminal residue" evidence="1">
    <location>
        <position position="229"/>
    </location>
</feature>
<dbReference type="EMBL" id="CAJVPU010014396">
    <property type="protein sequence ID" value="CAG8639817.1"/>
    <property type="molecule type" value="Genomic_DNA"/>
</dbReference>
<proteinExistence type="predicted"/>
<comment type="caution">
    <text evidence="1">The sequence shown here is derived from an EMBL/GenBank/DDBJ whole genome shotgun (WGS) entry which is preliminary data.</text>
</comment>
<accession>A0ACA9NF71</accession>
<evidence type="ECO:0000313" key="2">
    <source>
        <dbReference type="Proteomes" id="UP000789702"/>
    </source>
</evidence>
<sequence length="229" mass="26825">MSKNNKIFDEYFANQDTVPSLHSNFSSIQVDILEIFDKLSNLDSTTPEYESLIETLQVKQVLLENILEELTDWINLDSIEGEKYLEDKYNINNQTIKILLEHKKRKSSDPSINPNPTKKGSMANLHVNFPTSPVNEPIELREDDEGDLYEFNPNISNTENFEDASDNYEDKPDETMEANDNNSWSHSHYKNFLTYALPLLPFVCREPFIFFWNALVKLRREQFKYNIDL</sequence>
<protein>
    <submittedName>
        <fullName evidence="1">9536_t:CDS:1</fullName>
    </submittedName>
</protein>